<accession>A0AAV3PLL5</accession>
<evidence type="ECO:0000313" key="7">
    <source>
        <dbReference type="Proteomes" id="UP001454036"/>
    </source>
</evidence>
<sequence>MSGGRRDPFFDPFAGFGSFGGSRSLMSSFFGGSDPFDDPFFTRPFGGMFESNGFGLGGSPFMGTHPGNPFMGAHPGNPFMGTRPSGFIDHQPPQPSRLRRGPVIEELNSDDEKEETELNNGNKESSRKHGRSSQEQFVEDPDDEIQGRRSKLMHLPSDFNRPIAMSSQPRGQSISFQSSTVSYRGANGTYYTSSNVRRTGSDGLTFEESKEANSATGQAKQRVSRGVNEKGHSVMRKLDSEGRVETMQMLHNLEEDEISGFEKDWEGAAKKHLPGVRDFNSSIMGAGNRGGGLALPSTSSSSGGTGAHVTEAAGASRSHNQGNLRRGASNGAGPSRSRPREGGTTVRN</sequence>
<comment type="similarity">
    <text evidence="2">Belongs to the MLF family.</text>
</comment>
<reference evidence="6 7" key="1">
    <citation type="submission" date="2024-01" db="EMBL/GenBank/DDBJ databases">
        <title>The complete chloroplast genome sequence of Lithospermum erythrorhizon: insights into the phylogenetic relationship among Boraginaceae species and the maternal lineages of purple gromwells.</title>
        <authorList>
            <person name="Okada T."/>
            <person name="Watanabe K."/>
        </authorList>
    </citation>
    <scope>NUCLEOTIDE SEQUENCE [LARGE SCALE GENOMIC DNA]</scope>
</reference>
<comment type="caution">
    <text evidence="6">The sequence shown here is derived from an EMBL/GenBank/DDBJ whole genome shotgun (WGS) entry which is preliminary data.</text>
</comment>
<dbReference type="PANTHER" id="PTHR13105">
    <property type="entry name" value="MYELOID LEUKEMIA FACTOR"/>
    <property type="match status" value="1"/>
</dbReference>
<feature type="compositionally biased region" description="Acidic residues" evidence="5">
    <location>
        <begin position="107"/>
        <end position="117"/>
    </location>
</feature>
<evidence type="ECO:0000313" key="6">
    <source>
        <dbReference type="EMBL" id="GAA0152499.1"/>
    </source>
</evidence>
<name>A0AAV3PLL5_LITER</name>
<feature type="compositionally biased region" description="Polar residues" evidence="5">
    <location>
        <begin position="165"/>
        <end position="179"/>
    </location>
</feature>
<evidence type="ECO:0000256" key="2">
    <source>
        <dbReference type="ARBA" id="ARBA00008332"/>
    </source>
</evidence>
<keyword evidence="4" id="KW-0597">Phosphoprotein</keyword>
<feature type="region of interest" description="Disordered" evidence="5">
    <location>
        <begin position="210"/>
        <end position="232"/>
    </location>
</feature>
<comment type="subcellular location">
    <subcellularLocation>
        <location evidence="1">Cytoplasm</location>
    </subcellularLocation>
</comment>
<dbReference type="Pfam" id="PF10248">
    <property type="entry name" value="Mlf1IP"/>
    <property type="match status" value="1"/>
</dbReference>
<feature type="compositionally biased region" description="Polar residues" evidence="5">
    <location>
        <begin position="212"/>
        <end position="221"/>
    </location>
</feature>
<keyword evidence="7" id="KW-1185">Reference proteome</keyword>
<dbReference type="Proteomes" id="UP001454036">
    <property type="component" value="Unassembled WGS sequence"/>
</dbReference>
<dbReference type="InterPro" id="IPR019376">
    <property type="entry name" value="Myeloid_leukemia_factor"/>
</dbReference>
<evidence type="ECO:0000256" key="1">
    <source>
        <dbReference type="ARBA" id="ARBA00004496"/>
    </source>
</evidence>
<evidence type="ECO:0000256" key="3">
    <source>
        <dbReference type="ARBA" id="ARBA00022490"/>
    </source>
</evidence>
<feature type="region of interest" description="Disordered" evidence="5">
    <location>
        <begin position="75"/>
        <end position="145"/>
    </location>
</feature>
<dbReference type="EMBL" id="BAABME010001995">
    <property type="protein sequence ID" value="GAA0152499.1"/>
    <property type="molecule type" value="Genomic_DNA"/>
</dbReference>
<feature type="region of interest" description="Disordered" evidence="5">
    <location>
        <begin position="159"/>
        <end position="179"/>
    </location>
</feature>
<keyword evidence="3" id="KW-0963">Cytoplasm</keyword>
<evidence type="ECO:0000256" key="4">
    <source>
        <dbReference type="ARBA" id="ARBA00022553"/>
    </source>
</evidence>
<feature type="region of interest" description="Disordered" evidence="5">
    <location>
        <begin position="286"/>
        <end position="348"/>
    </location>
</feature>
<proteinExistence type="inferred from homology"/>
<organism evidence="6 7">
    <name type="scientific">Lithospermum erythrorhizon</name>
    <name type="common">Purple gromwell</name>
    <name type="synonym">Lithospermum officinale var. erythrorhizon</name>
    <dbReference type="NCBI Taxonomy" id="34254"/>
    <lineage>
        <taxon>Eukaryota</taxon>
        <taxon>Viridiplantae</taxon>
        <taxon>Streptophyta</taxon>
        <taxon>Embryophyta</taxon>
        <taxon>Tracheophyta</taxon>
        <taxon>Spermatophyta</taxon>
        <taxon>Magnoliopsida</taxon>
        <taxon>eudicotyledons</taxon>
        <taxon>Gunneridae</taxon>
        <taxon>Pentapetalae</taxon>
        <taxon>asterids</taxon>
        <taxon>lamiids</taxon>
        <taxon>Boraginales</taxon>
        <taxon>Boraginaceae</taxon>
        <taxon>Boraginoideae</taxon>
        <taxon>Lithospermeae</taxon>
        <taxon>Lithospermum</taxon>
    </lineage>
</organism>
<protein>
    <submittedName>
        <fullName evidence="6">Intercellular signal molecule</fullName>
    </submittedName>
</protein>
<dbReference type="GO" id="GO:0005737">
    <property type="term" value="C:cytoplasm"/>
    <property type="evidence" value="ECO:0007669"/>
    <property type="project" value="UniProtKB-SubCell"/>
</dbReference>
<gene>
    <name evidence="6" type="ORF">LIER_10967</name>
</gene>
<evidence type="ECO:0000256" key="5">
    <source>
        <dbReference type="SAM" id="MobiDB-lite"/>
    </source>
</evidence>
<dbReference type="AlphaFoldDB" id="A0AAV3PLL5"/>